<name>U6M7V1_EIMMA</name>
<proteinExistence type="predicted"/>
<feature type="compositionally biased region" description="Pro residues" evidence="1">
    <location>
        <begin position="170"/>
        <end position="182"/>
    </location>
</feature>
<protein>
    <submittedName>
        <fullName evidence="2">Uncharacterized protein</fullName>
    </submittedName>
</protein>
<reference evidence="2" key="1">
    <citation type="submission" date="2013-10" db="EMBL/GenBank/DDBJ databases">
        <title>Genomic analysis of the causative agents of coccidiosis in chickens.</title>
        <authorList>
            <person name="Reid A.J."/>
            <person name="Blake D."/>
            <person name="Billington K."/>
            <person name="Browne H."/>
            <person name="Dunn M."/>
            <person name="Hung S."/>
            <person name="Kawahara F."/>
            <person name="Miranda-Saavedra D."/>
            <person name="Mourier T."/>
            <person name="Nagra H."/>
            <person name="Otto T.D."/>
            <person name="Rawlings N."/>
            <person name="Sanchez A."/>
            <person name="Sanders M."/>
            <person name="Subramaniam C."/>
            <person name="Tay Y."/>
            <person name="Dear P."/>
            <person name="Doerig C."/>
            <person name="Gruber A."/>
            <person name="Parkinson J."/>
            <person name="Shirley M."/>
            <person name="Wan K.L."/>
            <person name="Berriman M."/>
            <person name="Tomley F."/>
            <person name="Pain A."/>
        </authorList>
    </citation>
    <scope>NUCLEOTIDE SEQUENCE [LARGE SCALE GENOMIC DNA]</scope>
    <source>
        <strain evidence="2">Weybridge</strain>
    </source>
</reference>
<feature type="compositionally biased region" description="Low complexity" evidence="1">
    <location>
        <begin position="64"/>
        <end position="75"/>
    </location>
</feature>
<dbReference type="VEuPathDB" id="ToxoDB:EMWEY_00059920"/>
<dbReference type="Proteomes" id="UP000030763">
    <property type="component" value="Unassembled WGS sequence"/>
</dbReference>
<feature type="compositionally biased region" description="Low complexity" evidence="1">
    <location>
        <begin position="183"/>
        <end position="194"/>
    </location>
</feature>
<organism evidence="2 3">
    <name type="scientific">Eimeria maxima</name>
    <name type="common">Coccidian parasite</name>
    <dbReference type="NCBI Taxonomy" id="5804"/>
    <lineage>
        <taxon>Eukaryota</taxon>
        <taxon>Sar</taxon>
        <taxon>Alveolata</taxon>
        <taxon>Apicomplexa</taxon>
        <taxon>Conoidasida</taxon>
        <taxon>Coccidia</taxon>
        <taxon>Eucoccidiorida</taxon>
        <taxon>Eimeriorina</taxon>
        <taxon>Eimeriidae</taxon>
        <taxon>Eimeria</taxon>
    </lineage>
</organism>
<dbReference type="EMBL" id="HG721294">
    <property type="protein sequence ID" value="CDJ60101.1"/>
    <property type="molecule type" value="Genomic_DNA"/>
</dbReference>
<sequence>GSPRPVPFVDVLSYITARPDSPDGGDGSAVTEGEEGSTLGEDSKSDKGGVPPLPTAPPVPPPVSEAAGVPVAEAAITQTPGSEQVPEEPESGDEERPTTPSEGSARSDLRSESPSPPPSIRPGRISFADLFFDFPSPLESAEGGDGSAATVAEGGLAFGAGSTSDGGEVPPLPTPAAVPPPVSEAAGAAGEEAAFTQTPGSEQPTEESESADEGKKM</sequence>
<feature type="non-terminal residue" evidence="2">
    <location>
        <position position="1"/>
    </location>
</feature>
<dbReference type="AlphaFoldDB" id="U6M7V1"/>
<feature type="region of interest" description="Disordered" evidence="1">
    <location>
        <begin position="15"/>
        <end position="217"/>
    </location>
</feature>
<dbReference type="RefSeq" id="XP_013336746.1">
    <property type="nucleotide sequence ID" value="XM_013481292.1"/>
</dbReference>
<feature type="compositionally biased region" description="Pro residues" evidence="1">
    <location>
        <begin position="51"/>
        <end position="63"/>
    </location>
</feature>
<dbReference type="GeneID" id="25339978"/>
<reference evidence="2" key="2">
    <citation type="submission" date="2013-10" db="EMBL/GenBank/DDBJ databases">
        <authorList>
            <person name="Aslett M."/>
        </authorList>
    </citation>
    <scope>NUCLEOTIDE SEQUENCE [LARGE SCALE GENOMIC DNA]</scope>
    <source>
        <strain evidence="2">Weybridge</strain>
    </source>
</reference>
<evidence type="ECO:0000313" key="3">
    <source>
        <dbReference type="Proteomes" id="UP000030763"/>
    </source>
</evidence>
<evidence type="ECO:0000313" key="2">
    <source>
        <dbReference type="EMBL" id="CDJ60101.1"/>
    </source>
</evidence>
<keyword evidence="3" id="KW-1185">Reference proteome</keyword>
<accession>U6M7V1</accession>
<gene>
    <name evidence="2" type="ORF">EMWEY_00059920</name>
</gene>
<evidence type="ECO:0000256" key="1">
    <source>
        <dbReference type="SAM" id="MobiDB-lite"/>
    </source>
</evidence>